<evidence type="ECO:0000313" key="3">
    <source>
        <dbReference type="Proteomes" id="UP000198406"/>
    </source>
</evidence>
<dbReference type="GO" id="GO:0046982">
    <property type="term" value="F:protein heterodimerization activity"/>
    <property type="evidence" value="ECO:0007669"/>
    <property type="project" value="InterPro"/>
</dbReference>
<evidence type="ECO:0008006" key="4">
    <source>
        <dbReference type="Google" id="ProtNLM"/>
    </source>
</evidence>
<gene>
    <name evidence="2" type="ORF">FisN_11Hh286</name>
</gene>
<reference evidence="2 3" key="1">
    <citation type="journal article" date="2015" name="Plant Cell">
        <title>Oil accumulation by the oleaginous diatom Fistulifera solaris as revealed by the genome and transcriptome.</title>
        <authorList>
            <person name="Tanaka T."/>
            <person name="Maeda Y."/>
            <person name="Veluchamy A."/>
            <person name="Tanaka M."/>
            <person name="Abida H."/>
            <person name="Marechal E."/>
            <person name="Bowler C."/>
            <person name="Muto M."/>
            <person name="Sunaga Y."/>
            <person name="Tanaka M."/>
            <person name="Yoshino T."/>
            <person name="Taniguchi T."/>
            <person name="Fukuda Y."/>
            <person name="Nemoto M."/>
            <person name="Matsumoto M."/>
            <person name="Wong P.S."/>
            <person name="Aburatani S."/>
            <person name="Fujibuchi W."/>
        </authorList>
    </citation>
    <scope>NUCLEOTIDE SEQUENCE [LARGE SCALE GENOMIC DNA]</scope>
    <source>
        <strain evidence="2 3">JPCC DA0580</strain>
    </source>
</reference>
<feature type="region of interest" description="Disordered" evidence="1">
    <location>
        <begin position="112"/>
        <end position="131"/>
    </location>
</feature>
<evidence type="ECO:0000256" key="1">
    <source>
        <dbReference type="SAM" id="MobiDB-lite"/>
    </source>
</evidence>
<evidence type="ECO:0000313" key="2">
    <source>
        <dbReference type="EMBL" id="GAX14742.1"/>
    </source>
</evidence>
<dbReference type="Gene3D" id="1.10.20.10">
    <property type="entry name" value="Histone, subunit A"/>
    <property type="match status" value="1"/>
</dbReference>
<dbReference type="EMBL" id="BDSP01000082">
    <property type="protein sequence ID" value="GAX14742.1"/>
    <property type="molecule type" value="Genomic_DNA"/>
</dbReference>
<organism evidence="2 3">
    <name type="scientific">Fistulifera solaris</name>
    <name type="common">Oleaginous diatom</name>
    <dbReference type="NCBI Taxonomy" id="1519565"/>
    <lineage>
        <taxon>Eukaryota</taxon>
        <taxon>Sar</taxon>
        <taxon>Stramenopiles</taxon>
        <taxon>Ochrophyta</taxon>
        <taxon>Bacillariophyta</taxon>
        <taxon>Bacillariophyceae</taxon>
        <taxon>Bacillariophycidae</taxon>
        <taxon>Naviculales</taxon>
        <taxon>Naviculaceae</taxon>
        <taxon>Fistulifera</taxon>
    </lineage>
</organism>
<accession>A0A1Z5JLK9</accession>
<dbReference type="InterPro" id="IPR009072">
    <property type="entry name" value="Histone-fold"/>
</dbReference>
<dbReference type="Proteomes" id="UP000198406">
    <property type="component" value="Unassembled WGS sequence"/>
</dbReference>
<proteinExistence type="predicted"/>
<feature type="region of interest" description="Disordered" evidence="1">
    <location>
        <begin position="200"/>
        <end position="234"/>
    </location>
</feature>
<dbReference type="AlphaFoldDB" id="A0A1Z5JLK9"/>
<comment type="caution">
    <text evidence="2">The sequence shown here is derived from an EMBL/GenBank/DDBJ whole genome shotgun (WGS) entry which is preliminary data.</text>
</comment>
<dbReference type="InParanoid" id="A0A1Z5JLK9"/>
<sequence>MYCTLIARRAVARAALHLGVTDLTAEALHVLSDVLLEFLGRLGRTISHTVEASGRSSAHANVLDALRAVELCTTTAVTQVHHRPSDDHPVTTSDTSWKGLAAFLFGPDWMQEEQREERSEGGGGKVRPRAASRAGWYAPYPEEIPYFPVVANPALIANPHSLLQEELQTIVIEKPVMMNETSDTTVPVSDDLPETLFQTWGSLLPQDDDNQKRKRDKESEEPVSKKVKLTDNTIQEPETVEQSLYLPSYYPPLPRAAQPARTVVVEAPSAARDSSASSANVPSIRSSLVQLEDQEWGSLQEDGPTVTVGFEDVPVQPQIVPLGRASGSRVSRILEGSMELGA</sequence>
<keyword evidence="3" id="KW-1185">Reference proteome</keyword>
<protein>
    <recommendedName>
        <fullName evidence="4">Bromodomain associated domain-containing protein</fullName>
    </recommendedName>
</protein>
<dbReference type="CDD" id="cd00076">
    <property type="entry name" value="HFD_SF"/>
    <property type="match status" value="1"/>
</dbReference>
<dbReference type="OrthoDB" id="48401at2759"/>
<name>A0A1Z5JLK9_FISSO</name>